<comment type="caution">
    <text evidence="2">The sequence shown here is derived from an EMBL/GenBank/DDBJ whole genome shotgun (WGS) entry which is preliminary data.</text>
</comment>
<evidence type="ECO:0000313" key="3">
    <source>
        <dbReference type="Proteomes" id="UP000613580"/>
    </source>
</evidence>
<organism evidence="2 3">
    <name type="scientific">Mycena chlorophos</name>
    <name type="common">Agaric fungus</name>
    <name type="synonym">Agaricus chlorophos</name>
    <dbReference type="NCBI Taxonomy" id="658473"/>
    <lineage>
        <taxon>Eukaryota</taxon>
        <taxon>Fungi</taxon>
        <taxon>Dikarya</taxon>
        <taxon>Basidiomycota</taxon>
        <taxon>Agaricomycotina</taxon>
        <taxon>Agaricomycetes</taxon>
        <taxon>Agaricomycetidae</taxon>
        <taxon>Agaricales</taxon>
        <taxon>Marasmiineae</taxon>
        <taxon>Mycenaceae</taxon>
        <taxon>Mycena</taxon>
    </lineage>
</organism>
<keyword evidence="3" id="KW-1185">Reference proteome</keyword>
<evidence type="ECO:0000256" key="1">
    <source>
        <dbReference type="SAM" id="MobiDB-lite"/>
    </source>
</evidence>
<name>A0A8H6VWD5_MYCCL</name>
<feature type="compositionally biased region" description="Polar residues" evidence="1">
    <location>
        <begin position="22"/>
        <end position="36"/>
    </location>
</feature>
<evidence type="ECO:0000313" key="2">
    <source>
        <dbReference type="EMBL" id="KAF7296312.1"/>
    </source>
</evidence>
<reference evidence="2" key="1">
    <citation type="submission" date="2020-05" db="EMBL/GenBank/DDBJ databases">
        <title>Mycena genomes resolve the evolution of fungal bioluminescence.</title>
        <authorList>
            <person name="Tsai I.J."/>
        </authorList>
    </citation>
    <scope>NUCLEOTIDE SEQUENCE</scope>
    <source>
        <strain evidence="2">110903Hualien_Pintung</strain>
    </source>
</reference>
<protein>
    <submittedName>
        <fullName evidence="2">Uncharacterized protein</fullName>
    </submittedName>
</protein>
<gene>
    <name evidence="2" type="ORF">HMN09_01101000</name>
</gene>
<sequence>MILLPPQPTPRTDTPSPGPGTRAQSLTPAFLNTTAQLDDDTVSRSSRAPPAYGMPSVHPPFPTIQRLIDLTVFFRKNSGGPDLGAKDVQWPERWHVGRRAGRRLPYPDDNEDHGAGAKAEPECGTGRFCRATSGPRPWSSVIPRVRAHPGSARNRMGKKREADHSKYVAVTFSSLSTAATIQSRHLRIL</sequence>
<dbReference type="AlphaFoldDB" id="A0A8H6VWD5"/>
<dbReference type="Proteomes" id="UP000613580">
    <property type="component" value="Unassembled WGS sequence"/>
</dbReference>
<accession>A0A8H6VWD5</accession>
<feature type="region of interest" description="Disordered" evidence="1">
    <location>
        <begin position="1"/>
        <end position="58"/>
    </location>
</feature>
<proteinExistence type="predicted"/>
<feature type="compositionally biased region" description="Basic and acidic residues" evidence="1">
    <location>
        <begin position="112"/>
        <end position="121"/>
    </location>
</feature>
<feature type="region of interest" description="Disordered" evidence="1">
    <location>
        <begin position="101"/>
        <end position="121"/>
    </location>
</feature>
<dbReference type="EMBL" id="JACAZE010000017">
    <property type="protein sequence ID" value="KAF7296312.1"/>
    <property type="molecule type" value="Genomic_DNA"/>
</dbReference>